<dbReference type="EMBL" id="BARW01016953">
    <property type="protein sequence ID" value="GAI97101.1"/>
    <property type="molecule type" value="Genomic_DNA"/>
</dbReference>
<evidence type="ECO:0000313" key="2">
    <source>
        <dbReference type="EMBL" id="GAI97101.1"/>
    </source>
</evidence>
<proteinExistence type="predicted"/>
<keyword evidence="1" id="KW-1133">Transmembrane helix</keyword>
<protein>
    <submittedName>
        <fullName evidence="2">Uncharacterized protein</fullName>
    </submittedName>
</protein>
<feature type="transmembrane region" description="Helical" evidence="1">
    <location>
        <begin position="15"/>
        <end position="39"/>
    </location>
</feature>
<dbReference type="AlphaFoldDB" id="X1U0H3"/>
<organism evidence="2">
    <name type="scientific">marine sediment metagenome</name>
    <dbReference type="NCBI Taxonomy" id="412755"/>
    <lineage>
        <taxon>unclassified sequences</taxon>
        <taxon>metagenomes</taxon>
        <taxon>ecological metagenomes</taxon>
    </lineage>
</organism>
<accession>X1U0H3</accession>
<evidence type="ECO:0000256" key="1">
    <source>
        <dbReference type="SAM" id="Phobius"/>
    </source>
</evidence>
<comment type="caution">
    <text evidence="2">The sequence shown here is derived from an EMBL/GenBank/DDBJ whole genome shotgun (WGS) entry which is preliminary data.</text>
</comment>
<keyword evidence="1" id="KW-0472">Membrane</keyword>
<gene>
    <name evidence="2" type="ORF">S12H4_29396</name>
</gene>
<reference evidence="2" key="1">
    <citation type="journal article" date="2014" name="Front. Microbiol.">
        <title>High frequency of phylogenetically diverse reductive dehalogenase-homologous genes in deep subseafloor sedimentary metagenomes.</title>
        <authorList>
            <person name="Kawai M."/>
            <person name="Futagami T."/>
            <person name="Toyoda A."/>
            <person name="Takaki Y."/>
            <person name="Nishi S."/>
            <person name="Hori S."/>
            <person name="Arai W."/>
            <person name="Tsubouchi T."/>
            <person name="Morono Y."/>
            <person name="Uchiyama I."/>
            <person name="Ito T."/>
            <person name="Fujiyama A."/>
            <person name="Inagaki F."/>
            <person name="Takami H."/>
        </authorList>
    </citation>
    <scope>NUCLEOTIDE SEQUENCE</scope>
    <source>
        <strain evidence="2">Expedition CK06-06</strain>
    </source>
</reference>
<sequence>MMIPSVFRANITTPAYYLGFIPGLFSVVLGTMLSGIGIYKRKTASLFKELET</sequence>
<name>X1U0H3_9ZZZZ</name>
<keyword evidence="1" id="KW-0812">Transmembrane</keyword>